<dbReference type="InterPro" id="IPR006674">
    <property type="entry name" value="HD_domain"/>
</dbReference>
<feature type="region of interest" description="Disordered" evidence="1">
    <location>
        <begin position="10"/>
        <end position="42"/>
    </location>
</feature>
<evidence type="ECO:0000313" key="4">
    <source>
        <dbReference type="Proteomes" id="UP000516422"/>
    </source>
</evidence>
<dbReference type="AlphaFoldDB" id="A0A7H1Q661"/>
<dbReference type="SUPFAM" id="SSF109604">
    <property type="entry name" value="HD-domain/PDEase-like"/>
    <property type="match status" value="1"/>
</dbReference>
<gene>
    <name evidence="3" type="ORF">HEP81_05539</name>
</gene>
<dbReference type="Proteomes" id="UP000516422">
    <property type="component" value="Chromosome"/>
</dbReference>
<dbReference type="EMBL" id="CP051006">
    <property type="protein sequence ID" value="QNT95791.1"/>
    <property type="molecule type" value="Genomic_DNA"/>
</dbReference>
<name>A0A7H1Q661_9ACTN</name>
<sequence length="253" mass="27114">MTCCHACATGASPSARGCHQSPHWPPSTGSHAGPCDGHSQHLKRPAGSSLVRAWAGLYERQQTKGEGMTLTSWAYDVAEGLLADSLPKRWAHSQQVYRQALDLAPMLGDDADLLAAAAIAHDVGYADVAVSTGQHMIDGGRYLQRVGADRRLCAVVALHTSSPWEAAELGLSDALNEFVPVPGYLVDAITYCDLSSSPDGQPVDPEDRLEEVLRRYGPGHVVFRAVSAARPELLRMVQRVRDGVTASSAHELN</sequence>
<dbReference type="KEGG" id="sgf:HEP81_05539"/>
<protein>
    <recommendedName>
        <fullName evidence="2">HD domain-containing protein</fullName>
    </recommendedName>
</protein>
<dbReference type="Gene3D" id="1.10.3210.10">
    <property type="entry name" value="Hypothetical protein af1432"/>
    <property type="match status" value="1"/>
</dbReference>
<feature type="domain" description="HD" evidence="2">
    <location>
        <begin position="89"/>
        <end position="165"/>
    </location>
</feature>
<evidence type="ECO:0000313" key="3">
    <source>
        <dbReference type="EMBL" id="QNT95791.1"/>
    </source>
</evidence>
<proteinExistence type="predicted"/>
<evidence type="ECO:0000256" key="1">
    <source>
        <dbReference type="SAM" id="MobiDB-lite"/>
    </source>
</evidence>
<accession>A0A7H1Q661</accession>
<evidence type="ECO:0000259" key="2">
    <source>
        <dbReference type="Pfam" id="PF01966"/>
    </source>
</evidence>
<dbReference type="Pfam" id="PF01966">
    <property type="entry name" value="HD"/>
    <property type="match status" value="1"/>
</dbReference>
<reference evidence="3 4" key="1">
    <citation type="submission" date="2020-04" db="EMBL/GenBank/DDBJ databases">
        <title>Characterization and engineering of Streptomyces griseofuscus DSM40191 as a potential heterologous host for expression of BGCs.</title>
        <authorList>
            <person name="Gren T."/>
            <person name="Whitford C.M."/>
            <person name="Mohite O.S."/>
            <person name="Joergensen T.S."/>
            <person name="Nielsen J.B."/>
            <person name="Lee S.Y."/>
            <person name="Weber T."/>
        </authorList>
    </citation>
    <scope>NUCLEOTIDE SEQUENCE [LARGE SCALE GENOMIC DNA]</scope>
    <source>
        <strain evidence="3 4">DSM 40191</strain>
    </source>
</reference>
<organism evidence="3 4">
    <name type="scientific">Streptomyces griseofuscus</name>
    <dbReference type="NCBI Taxonomy" id="146922"/>
    <lineage>
        <taxon>Bacteria</taxon>
        <taxon>Bacillati</taxon>
        <taxon>Actinomycetota</taxon>
        <taxon>Actinomycetes</taxon>
        <taxon>Kitasatosporales</taxon>
        <taxon>Streptomycetaceae</taxon>
        <taxon>Streptomyces</taxon>
    </lineage>
</organism>